<protein>
    <submittedName>
        <fullName evidence="1">Uncharacterized protein</fullName>
    </submittedName>
</protein>
<dbReference type="EMBL" id="CM055732">
    <property type="protein sequence ID" value="KAJ8011506.1"/>
    <property type="molecule type" value="Genomic_DNA"/>
</dbReference>
<proteinExistence type="predicted"/>
<organism evidence="1 2">
    <name type="scientific">Dallia pectoralis</name>
    <name type="common">Alaska blackfish</name>
    <dbReference type="NCBI Taxonomy" id="75939"/>
    <lineage>
        <taxon>Eukaryota</taxon>
        <taxon>Metazoa</taxon>
        <taxon>Chordata</taxon>
        <taxon>Craniata</taxon>
        <taxon>Vertebrata</taxon>
        <taxon>Euteleostomi</taxon>
        <taxon>Actinopterygii</taxon>
        <taxon>Neopterygii</taxon>
        <taxon>Teleostei</taxon>
        <taxon>Protacanthopterygii</taxon>
        <taxon>Esociformes</taxon>
        <taxon>Umbridae</taxon>
        <taxon>Dallia</taxon>
    </lineage>
</organism>
<evidence type="ECO:0000313" key="1">
    <source>
        <dbReference type="EMBL" id="KAJ8011506.1"/>
    </source>
</evidence>
<sequence>MEKEANCLGSFISDDGDELCWRVTASIIKYLDAVVHLPLQLFSDANSRTQNSIIVASQCS</sequence>
<name>A0ACC2H6J3_DALPE</name>
<reference evidence="1" key="1">
    <citation type="submission" date="2021-05" db="EMBL/GenBank/DDBJ databases">
        <authorList>
            <person name="Pan Q."/>
            <person name="Jouanno E."/>
            <person name="Zahm M."/>
            <person name="Klopp C."/>
            <person name="Cabau C."/>
            <person name="Louis A."/>
            <person name="Berthelot C."/>
            <person name="Parey E."/>
            <person name="Roest Crollius H."/>
            <person name="Montfort J."/>
            <person name="Robinson-Rechavi M."/>
            <person name="Bouchez O."/>
            <person name="Lampietro C."/>
            <person name="Lopez Roques C."/>
            <person name="Donnadieu C."/>
            <person name="Postlethwait J."/>
            <person name="Bobe J."/>
            <person name="Dillon D."/>
            <person name="Chandos A."/>
            <person name="von Hippel F."/>
            <person name="Guiguen Y."/>
        </authorList>
    </citation>
    <scope>NUCLEOTIDE SEQUENCE</scope>
    <source>
        <strain evidence="1">YG-Jan2019</strain>
    </source>
</reference>
<keyword evidence="2" id="KW-1185">Reference proteome</keyword>
<evidence type="ECO:0000313" key="2">
    <source>
        <dbReference type="Proteomes" id="UP001157502"/>
    </source>
</evidence>
<gene>
    <name evidence="1" type="ORF">DPEC_G00058930</name>
</gene>
<comment type="caution">
    <text evidence="1">The sequence shown here is derived from an EMBL/GenBank/DDBJ whole genome shotgun (WGS) entry which is preliminary data.</text>
</comment>
<accession>A0ACC2H6J3</accession>
<dbReference type="Proteomes" id="UP001157502">
    <property type="component" value="Chromosome 5"/>
</dbReference>